<dbReference type="InterPro" id="IPR000601">
    <property type="entry name" value="PKD_dom"/>
</dbReference>
<dbReference type="SUPFAM" id="SSF49299">
    <property type="entry name" value="PKD domain"/>
    <property type="match status" value="1"/>
</dbReference>
<protein>
    <submittedName>
        <fullName evidence="4">Gliding motility-associated C-terminal domain-containing protein</fullName>
    </submittedName>
</protein>
<dbReference type="GO" id="GO:0005975">
    <property type="term" value="P:carbohydrate metabolic process"/>
    <property type="evidence" value="ECO:0007669"/>
    <property type="project" value="UniProtKB-ARBA"/>
</dbReference>
<feature type="chain" id="PRO_5011714514" evidence="2">
    <location>
        <begin position="23"/>
        <end position="775"/>
    </location>
</feature>
<dbReference type="OrthoDB" id="7794186at2"/>
<evidence type="ECO:0000313" key="4">
    <source>
        <dbReference type="EMBL" id="SEJ76135.1"/>
    </source>
</evidence>
<keyword evidence="5" id="KW-1185">Reference proteome</keyword>
<name>A0A1H7BRU5_9BACT</name>
<dbReference type="STRING" id="1416801.SAMN05192553_111115"/>
<dbReference type="SUPFAM" id="SSF49899">
    <property type="entry name" value="Concanavalin A-like lectins/glucanases"/>
    <property type="match status" value="1"/>
</dbReference>
<dbReference type="CDD" id="cd00146">
    <property type="entry name" value="PKD"/>
    <property type="match status" value="1"/>
</dbReference>
<dbReference type="EMBL" id="FNZH01000011">
    <property type="protein sequence ID" value="SEJ76135.1"/>
    <property type="molecule type" value="Genomic_DNA"/>
</dbReference>
<feature type="domain" description="PKD" evidence="3">
    <location>
        <begin position="618"/>
        <end position="682"/>
    </location>
</feature>
<dbReference type="AlphaFoldDB" id="A0A1H7BRU5"/>
<dbReference type="InterPro" id="IPR026341">
    <property type="entry name" value="T9SS_type_B"/>
</dbReference>
<dbReference type="InterPro" id="IPR013783">
    <property type="entry name" value="Ig-like_fold"/>
</dbReference>
<dbReference type="PROSITE" id="PS50093">
    <property type="entry name" value="PKD"/>
    <property type="match status" value="1"/>
</dbReference>
<organism evidence="4 5">
    <name type="scientific">Cyclobacterium xiamenense</name>
    <dbReference type="NCBI Taxonomy" id="1297121"/>
    <lineage>
        <taxon>Bacteria</taxon>
        <taxon>Pseudomonadati</taxon>
        <taxon>Bacteroidota</taxon>
        <taxon>Cytophagia</taxon>
        <taxon>Cytophagales</taxon>
        <taxon>Cyclobacteriaceae</taxon>
        <taxon>Cyclobacterium</taxon>
    </lineage>
</organism>
<evidence type="ECO:0000313" key="5">
    <source>
        <dbReference type="Proteomes" id="UP000199403"/>
    </source>
</evidence>
<feature type="signal peptide" evidence="2">
    <location>
        <begin position="1"/>
        <end position="22"/>
    </location>
</feature>
<dbReference type="InterPro" id="IPR022409">
    <property type="entry name" value="PKD/Chitinase_dom"/>
</dbReference>
<dbReference type="SMART" id="SM00089">
    <property type="entry name" value="PKD"/>
    <property type="match status" value="1"/>
</dbReference>
<accession>A0A1H7BRU5</accession>
<gene>
    <name evidence="4" type="ORF">SAMN05192553_111115</name>
</gene>
<evidence type="ECO:0000256" key="2">
    <source>
        <dbReference type="SAM" id="SignalP"/>
    </source>
</evidence>
<dbReference type="InterPro" id="IPR035986">
    <property type="entry name" value="PKD_dom_sf"/>
</dbReference>
<dbReference type="NCBIfam" id="TIGR04131">
    <property type="entry name" value="Bac_Flav_CTERM"/>
    <property type="match status" value="1"/>
</dbReference>
<dbReference type="Gene3D" id="2.60.120.200">
    <property type="match status" value="1"/>
</dbReference>
<reference evidence="5" key="1">
    <citation type="submission" date="2016-10" db="EMBL/GenBank/DDBJ databases">
        <authorList>
            <person name="Varghese N."/>
            <person name="Submissions S."/>
        </authorList>
    </citation>
    <scope>NUCLEOTIDE SEQUENCE [LARGE SCALE GENOMIC DNA]</scope>
    <source>
        <strain evidence="5">IBRC-M 10761</strain>
    </source>
</reference>
<feature type="region of interest" description="Disordered" evidence="1">
    <location>
        <begin position="191"/>
        <end position="214"/>
    </location>
</feature>
<dbReference type="Gene3D" id="2.60.40.10">
    <property type="entry name" value="Immunoglobulins"/>
    <property type="match status" value="1"/>
</dbReference>
<dbReference type="Pfam" id="PF18911">
    <property type="entry name" value="PKD_4"/>
    <property type="match status" value="1"/>
</dbReference>
<proteinExistence type="predicted"/>
<evidence type="ECO:0000256" key="1">
    <source>
        <dbReference type="SAM" id="MobiDB-lite"/>
    </source>
</evidence>
<dbReference type="RefSeq" id="WP_092178620.1">
    <property type="nucleotide sequence ID" value="NZ_FNZH01000011.1"/>
</dbReference>
<dbReference type="Proteomes" id="UP000199403">
    <property type="component" value="Unassembled WGS sequence"/>
</dbReference>
<dbReference type="Pfam" id="PF13585">
    <property type="entry name" value="CHU_C"/>
    <property type="match status" value="1"/>
</dbReference>
<keyword evidence="2" id="KW-0732">Signal</keyword>
<evidence type="ECO:0000259" key="3">
    <source>
        <dbReference type="PROSITE" id="PS50093"/>
    </source>
</evidence>
<dbReference type="GO" id="GO:0004553">
    <property type="term" value="F:hydrolase activity, hydrolyzing O-glycosyl compounds"/>
    <property type="evidence" value="ECO:0007669"/>
    <property type="project" value="UniProtKB-ARBA"/>
</dbReference>
<sequence length="775" mass="84945">MFKINAFVLLLSIALRCVPVFGQQGFPYCESFQGEIERQQTVLGGTAKLFDGVLRLTEAVMDQNGYVYIDVPFSSKFGVKASFEYFSYGGDGADGLSVFLFDGSTNGFSPGGFGGSLGYAPRQGTTGLSRAYMGIGFDSFGNFGNTSSGKSGGFPGQENLLHPNSIVVRGPGQGSTGYPFIAGVKTNEGGQNGLPADQRFPISSGGIGTRRVTDSDSPGYRKVLVKLAPHESGLGFMLDVEMIFTTVRGNPRQISLLENVRYAFPAPETLKIGFAASTGGQTNIHEIRNLLVEVADEDQLTFPTTEPVEDLIVCLGQENFLELPEENINLPNEDSRIACVRFFASQEDIPNQISDPCLLGSCGDTGGVLELQAGTFRYLGQAGEFSFTPSEGFTGSEVEAYYTVTDNYGKTSEGSLVNLEVYTAPEPITLMVNDLPLQRLEACPDEEIILSVYSVEPLIAFEWFLDGAPLPGETSPELVVTNPGRYSGRVTSFQGCRLLTDTTEVFFPEFPDLEIEPTVIICNPEVFPDMRQYIVDYDGEAYDYQMESEQGEIFENDSITGIATEGVFLLRVKPKELDCWSNPVTFRVVVPDEPLEAAFDYVLNATGLKEEAPDGILADDRIRFLDQSAGLPRSWEWDFGDGTVSNQRSPAHVFGEKGDFLVTLTVGTGPDCESTYQMTITIRRTYRVMFPTGFTPTRSEDRFFIPKMKGIASMDLKVFSPWGEFLFQTTDMNGDGWDGTLNGEPLPPGTYAYRADFETTRGEKVSRSGKFLLIR</sequence>
<dbReference type="InterPro" id="IPR013320">
    <property type="entry name" value="ConA-like_dom_sf"/>
</dbReference>